<reference evidence="1 2" key="1">
    <citation type="submission" date="2018-01" db="EMBL/GenBank/DDBJ databases">
        <title>Metagenomic assembled genomes from two thermal pools in the Uzon Caldera, Kamchatka, Russia.</title>
        <authorList>
            <person name="Wilkins L."/>
            <person name="Ettinger C."/>
        </authorList>
    </citation>
    <scope>NUCLEOTIDE SEQUENCE [LARGE SCALE GENOMIC DNA]</scope>
    <source>
        <strain evidence="1">ZAV-06</strain>
    </source>
</reference>
<dbReference type="EMBL" id="PNIM01000005">
    <property type="protein sequence ID" value="PMB75846.1"/>
    <property type="molecule type" value="Genomic_DNA"/>
</dbReference>
<dbReference type="Proteomes" id="UP000237153">
    <property type="component" value="Unassembled WGS sequence"/>
</dbReference>
<name>A0A2J6N3P0_9CREN</name>
<evidence type="ECO:0000313" key="1">
    <source>
        <dbReference type="EMBL" id="PMB75846.1"/>
    </source>
</evidence>
<sequence length="108" mass="12647">MKEVQELKKEKITTKYRKGEAFKIIVEPPQDEKTYILDVYLLKNLKGHISGRIKVINNNGDVVLECVYRKMKVRRVRGSSHLIWAVKKLLEKLKVPVKRYNVKTGEPI</sequence>
<protein>
    <submittedName>
        <fullName evidence="1">Uncharacterized protein</fullName>
    </submittedName>
</protein>
<dbReference type="OMA" id="HYAWIVR"/>
<organism evidence="1 2">
    <name type="scientific">Fervidicoccus fontis</name>
    <dbReference type="NCBI Taxonomy" id="683846"/>
    <lineage>
        <taxon>Archaea</taxon>
        <taxon>Thermoproteota</taxon>
        <taxon>Thermoprotei</taxon>
        <taxon>Fervidicoccales</taxon>
        <taxon>Fervidicoccaceae</taxon>
        <taxon>Fervidicoccus</taxon>
    </lineage>
</organism>
<evidence type="ECO:0000313" key="2">
    <source>
        <dbReference type="Proteomes" id="UP000237153"/>
    </source>
</evidence>
<dbReference type="AlphaFoldDB" id="A0A2J6N3P0"/>
<gene>
    <name evidence="1" type="ORF">C0188_01310</name>
</gene>
<proteinExistence type="predicted"/>
<accession>A0A2J6N3P0</accession>
<comment type="caution">
    <text evidence="1">The sequence shown here is derived from an EMBL/GenBank/DDBJ whole genome shotgun (WGS) entry which is preliminary data.</text>
</comment>